<evidence type="ECO:0000256" key="1">
    <source>
        <dbReference type="SAM" id="SignalP"/>
    </source>
</evidence>
<dbReference type="OrthoDB" id="6938654at2"/>
<dbReference type="RefSeq" id="WP_114563330.1">
    <property type="nucleotide sequence ID" value="NZ_CP031124.1"/>
</dbReference>
<protein>
    <submittedName>
        <fullName evidence="2">Uncharacterized protein</fullName>
    </submittedName>
</protein>
<dbReference type="KEGG" id="hyf:DTO96_101981"/>
<evidence type="ECO:0000313" key="3">
    <source>
        <dbReference type="Proteomes" id="UP000252182"/>
    </source>
</evidence>
<proteinExistence type="predicted"/>
<dbReference type="EMBL" id="CP031124">
    <property type="protein sequence ID" value="AXF86235.1"/>
    <property type="molecule type" value="Genomic_DNA"/>
</dbReference>
<dbReference type="AlphaFoldDB" id="A0A345DCZ7"/>
<evidence type="ECO:0000313" key="2">
    <source>
        <dbReference type="EMBL" id="AXF86235.1"/>
    </source>
</evidence>
<dbReference type="Proteomes" id="UP000252182">
    <property type="component" value="Chromosome"/>
</dbReference>
<sequence>MIQFHGGLGSYLALCFGLILSPALVQAQDFQGAFVSDNGFDHVVVHKHHVQASAVSASGNLCDVDGDYKSSGWVVASHECQFKLIPLANGGFKIDLPNESACDAFCGANVSISGEYKPVPPACDNQRFEHSLTVYRSQYHQQQYEAAYQTFSKTLSACKPFIDFLTHDKAASELSLSLKQLGRGQDCQRLLNQTRAHGQTEAALKEFYPPVMFDSYIGTARTIWFNAKACGDAL</sequence>
<feature type="signal peptide" evidence="1">
    <location>
        <begin position="1"/>
        <end position="27"/>
    </location>
</feature>
<reference evidence="3" key="1">
    <citation type="submission" date="2018-07" db="EMBL/GenBank/DDBJ databases">
        <authorList>
            <person name="Kim H."/>
        </authorList>
    </citation>
    <scope>NUCLEOTIDE SEQUENCE [LARGE SCALE GENOMIC DNA]</scope>
    <source>
        <strain evidence="3">F02</strain>
    </source>
</reference>
<feature type="chain" id="PRO_5016666847" evidence="1">
    <location>
        <begin position="28"/>
        <end position="234"/>
    </location>
</feature>
<organism evidence="2 3">
    <name type="scientific">Ephemeroptericola cinctiostellae</name>
    <dbReference type="NCBI Taxonomy" id="2268024"/>
    <lineage>
        <taxon>Bacteria</taxon>
        <taxon>Pseudomonadati</taxon>
        <taxon>Pseudomonadota</taxon>
        <taxon>Betaproteobacteria</taxon>
        <taxon>Burkholderiales</taxon>
        <taxon>Burkholderiaceae</taxon>
        <taxon>Ephemeroptericola</taxon>
    </lineage>
</organism>
<accession>A0A345DCZ7</accession>
<gene>
    <name evidence="2" type="ORF">DTO96_101981</name>
</gene>
<name>A0A345DCZ7_9BURK</name>
<keyword evidence="1" id="KW-0732">Signal</keyword>
<keyword evidence="3" id="KW-1185">Reference proteome</keyword>